<name>A0ABQ2CWC3_9DEIO</name>
<dbReference type="Proteomes" id="UP000632222">
    <property type="component" value="Unassembled WGS sequence"/>
</dbReference>
<dbReference type="RefSeq" id="WP_189001325.1">
    <property type="nucleotide sequence ID" value="NZ_BMOD01000003.1"/>
</dbReference>
<accession>A0ABQ2CWC3</accession>
<keyword evidence="2" id="KW-1185">Reference proteome</keyword>
<sequence>MTTAKNTTTQENTTATQNIEQAIHRLEVAVNGLQNGWDMHHHIKVQEHLAAAHKLLGNITGDSPLPALAPLQVNTPFRFRRACIRKLREVLDTLSIHEVRGNPFLIGMCAESIAETYQLMC</sequence>
<reference evidence="2" key="1">
    <citation type="journal article" date="2019" name="Int. J. Syst. Evol. Microbiol.">
        <title>The Global Catalogue of Microorganisms (GCM) 10K type strain sequencing project: providing services to taxonomists for standard genome sequencing and annotation.</title>
        <authorList>
            <consortium name="The Broad Institute Genomics Platform"/>
            <consortium name="The Broad Institute Genome Sequencing Center for Infectious Disease"/>
            <person name="Wu L."/>
            <person name="Ma J."/>
        </authorList>
    </citation>
    <scope>NUCLEOTIDE SEQUENCE [LARGE SCALE GENOMIC DNA]</scope>
    <source>
        <strain evidence="2">JCM 14370</strain>
    </source>
</reference>
<organism evidence="1 2">
    <name type="scientific">Deinococcus roseus</name>
    <dbReference type="NCBI Taxonomy" id="392414"/>
    <lineage>
        <taxon>Bacteria</taxon>
        <taxon>Thermotogati</taxon>
        <taxon>Deinococcota</taxon>
        <taxon>Deinococci</taxon>
        <taxon>Deinococcales</taxon>
        <taxon>Deinococcaceae</taxon>
        <taxon>Deinococcus</taxon>
    </lineage>
</organism>
<protein>
    <submittedName>
        <fullName evidence="1">Uncharacterized protein</fullName>
    </submittedName>
</protein>
<dbReference type="EMBL" id="BMOD01000003">
    <property type="protein sequence ID" value="GGJ27337.1"/>
    <property type="molecule type" value="Genomic_DNA"/>
</dbReference>
<comment type="caution">
    <text evidence="1">The sequence shown here is derived from an EMBL/GenBank/DDBJ whole genome shotgun (WGS) entry which is preliminary data.</text>
</comment>
<evidence type="ECO:0000313" key="1">
    <source>
        <dbReference type="EMBL" id="GGJ27337.1"/>
    </source>
</evidence>
<evidence type="ECO:0000313" key="2">
    <source>
        <dbReference type="Proteomes" id="UP000632222"/>
    </source>
</evidence>
<proteinExistence type="predicted"/>
<gene>
    <name evidence="1" type="ORF">GCM10008938_11790</name>
</gene>